<keyword evidence="10" id="KW-0966">Cell projection</keyword>
<dbReference type="Pfam" id="PF00460">
    <property type="entry name" value="Flg_bb_rod"/>
    <property type="match status" value="1"/>
</dbReference>
<comment type="caution">
    <text evidence="10">The sequence shown here is derived from an EMBL/GenBank/DDBJ whole genome shotgun (WGS) entry which is preliminary data.</text>
</comment>
<evidence type="ECO:0000313" key="11">
    <source>
        <dbReference type="Proteomes" id="UP001595556"/>
    </source>
</evidence>
<evidence type="ECO:0000256" key="3">
    <source>
        <dbReference type="ARBA" id="ARBA00023143"/>
    </source>
</evidence>
<protein>
    <recommendedName>
        <fullName evidence="5 6">Flagellar basal-body rod protein FlgF</fullName>
    </recommendedName>
</protein>
<dbReference type="InterPro" id="IPR010930">
    <property type="entry name" value="Flg_bb/hook_C_dom"/>
</dbReference>
<evidence type="ECO:0000256" key="6">
    <source>
        <dbReference type="RuleBase" id="RU362116"/>
    </source>
</evidence>
<evidence type="ECO:0000256" key="5">
    <source>
        <dbReference type="ARBA" id="ARBA00040228"/>
    </source>
</evidence>
<evidence type="ECO:0000259" key="9">
    <source>
        <dbReference type="Pfam" id="PF22692"/>
    </source>
</evidence>
<dbReference type="InterPro" id="IPR019776">
    <property type="entry name" value="Flagellar_basal_body_rod_CS"/>
</dbReference>
<dbReference type="PROSITE" id="PS00588">
    <property type="entry name" value="FLAGELLA_BB_ROD"/>
    <property type="match status" value="1"/>
</dbReference>
<name>A0ABV7H8Z3_9BURK</name>
<dbReference type="InterPro" id="IPR012836">
    <property type="entry name" value="FlgF"/>
</dbReference>
<dbReference type="NCBIfam" id="TIGR02490">
    <property type="entry name" value="flgF"/>
    <property type="match status" value="1"/>
</dbReference>
<evidence type="ECO:0000256" key="4">
    <source>
        <dbReference type="ARBA" id="ARBA00038560"/>
    </source>
</evidence>
<keyword evidence="3 6" id="KW-0975">Bacterial flagellum</keyword>
<keyword evidence="10" id="KW-0282">Flagellum</keyword>
<accession>A0ABV7H8Z3</accession>
<keyword evidence="10" id="KW-0969">Cilium</keyword>
<evidence type="ECO:0000313" key="10">
    <source>
        <dbReference type="EMBL" id="MFC3149248.1"/>
    </source>
</evidence>
<dbReference type="NCBIfam" id="TIGR03506">
    <property type="entry name" value="FlgEFG_subfam"/>
    <property type="match status" value="1"/>
</dbReference>
<dbReference type="EMBL" id="JBHRTI010000010">
    <property type="protein sequence ID" value="MFC3149248.1"/>
    <property type="molecule type" value="Genomic_DNA"/>
</dbReference>
<feature type="domain" description="Flagellar basal body rod protein N-terminal" evidence="7">
    <location>
        <begin position="5"/>
        <end position="35"/>
    </location>
</feature>
<dbReference type="Pfam" id="PF06429">
    <property type="entry name" value="Flg_bbr_C"/>
    <property type="match status" value="1"/>
</dbReference>
<dbReference type="SUPFAM" id="SSF117143">
    <property type="entry name" value="Flagellar hook protein flgE"/>
    <property type="match status" value="1"/>
</dbReference>
<dbReference type="NCBIfam" id="NF009280">
    <property type="entry name" value="PRK12640.1"/>
    <property type="match status" value="1"/>
</dbReference>
<dbReference type="RefSeq" id="WP_377305859.1">
    <property type="nucleotide sequence ID" value="NZ_CP180191.1"/>
</dbReference>
<proteinExistence type="inferred from homology"/>
<feature type="domain" description="Flagellar hook protein FlgE/F/G-like D1" evidence="9">
    <location>
        <begin position="81"/>
        <end position="146"/>
    </location>
</feature>
<evidence type="ECO:0000259" key="8">
    <source>
        <dbReference type="Pfam" id="PF06429"/>
    </source>
</evidence>
<dbReference type="Pfam" id="PF22692">
    <property type="entry name" value="LlgE_F_G_D1"/>
    <property type="match status" value="1"/>
</dbReference>
<dbReference type="InterPro" id="IPR001444">
    <property type="entry name" value="Flag_bb_rod_N"/>
</dbReference>
<reference evidence="11" key="1">
    <citation type="journal article" date="2019" name="Int. J. Syst. Evol. Microbiol.">
        <title>The Global Catalogue of Microorganisms (GCM) 10K type strain sequencing project: providing services to taxonomists for standard genome sequencing and annotation.</title>
        <authorList>
            <consortium name="The Broad Institute Genomics Platform"/>
            <consortium name="The Broad Institute Genome Sequencing Center for Infectious Disease"/>
            <person name="Wu L."/>
            <person name="Ma J."/>
        </authorList>
    </citation>
    <scope>NUCLEOTIDE SEQUENCE [LARGE SCALE GENOMIC DNA]</scope>
    <source>
        <strain evidence="11">KCTC 52168</strain>
    </source>
</reference>
<sequence>MDRMIYSAMSGAKATMARQDSLANNLANANTTGFRAEMVRHRAVPIQGEGASTRVFALDTTLGYSDKQGEINITNRELDVAVSGPGWIAVQGLDGNEAYTRNGSLDVDGNGQLVTRNGLPVLGDGGPINVPANARIKIGQDGTVTATVGNGAPQQVGRIKLTNPETVSRGPDGLFRTPDGEAAPLDENVRVTPAALEGSNVNVIEQMVGMISAARQYEMQIKMMTTADTSTQRATRLLSPTG</sequence>
<dbReference type="PANTHER" id="PTHR30435:SF18">
    <property type="entry name" value="FLAGELLAR BASAL-BODY ROD PROTEIN FLGF"/>
    <property type="match status" value="1"/>
</dbReference>
<evidence type="ECO:0000256" key="1">
    <source>
        <dbReference type="ARBA" id="ARBA00004117"/>
    </source>
</evidence>
<keyword evidence="11" id="KW-1185">Reference proteome</keyword>
<comment type="subcellular location">
    <subcellularLocation>
        <location evidence="1 6">Bacterial flagellum basal body</location>
    </subcellularLocation>
</comment>
<organism evidence="10 11">
    <name type="scientific">Piscinibacterium candidicorallinum</name>
    <dbReference type="NCBI Taxonomy" id="1793872"/>
    <lineage>
        <taxon>Bacteria</taxon>
        <taxon>Pseudomonadati</taxon>
        <taxon>Pseudomonadota</taxon>
        <taxon>Betaproteobacteria</taxon>
        <taxon>Burkholderiales</taxon>
        <taxon>Piscinibacterium</taxon>
    </lineage>
</organism>
<dbReference type="InterPro" id="IPR020013">
    <property type="entry name" value="Flagellar_FlgE/F/G"/>
</dbReference>
<evidence type="ECO:0000256" key="2">
    <source>
        <dbReference type="ARBA" id="ARBA00009677"/>
    </source>
</evidence>
<dbReference type="InterPro" id="IPR037925">
    <property type="entry name" value="FlgE/F/G-like"/>
</dbReference>
<gene>
    <name evidence="10" type="primary">flgF</name>
    <name evidence="10" type="ORF">ACFOEN_16620</name>
</gene>
<dbReference type="InterPro" id="IPR053967">
    <property type="entry name" value="LlgE_F_G-like_D1"/>
</dbReference>
<comment type="similarity">
    <text evidence="2 6">Belongs to the flagella basal body rod proteins family.</text>
</comment>
<comment type="subunit">
    <text evidence="4 6">The basal body constitutes a major portion of the flagellar organelle and consists of five rings (E,L,P,S, and M) mounted on a central rod. The rod consists of about 26 subunits of FlgG in the distal portion, and FlgB, FlgC and FlgF are thought to build up the proximal portion of the rod with about 6 subunits each.</text>
</comment>
<evidence type="ECO:0000259" key="7">
    <source>
        <dbReference type="Pfam" id="PF00460"/>
    </source>
</evidence>
<feature type="domain" description="Flagellar basal-body/hook protein C-terminal" evidence="8">
    <location>
        <begin position="195"/>
        <end position="237"/>
    </location>
</feature>
<dbReference type="PANTHER" id="PTHR30435">
    <property type="entry name" value="FLAGELLAR PROTEIN"/>
    <property type="match status" value="1"/>
</dbReference>
<dbReference type="Proteomes" id="UP001595556">
    <property type="component" value="Unassembled WGS sequence"/>
</dbReference>